<dbReference type="EMBL" id="JAVYJV010000017">
    <property type="protein sequence ID" value="KAK4349687.1"/>
    <property type="molecule type" value="Genomic_DNA"/>
</dbReference>
<proteinExistence type="inferred from homology"/>
<dbReference type="Gene3D" id="1.10.510.10">
    <property type="entry name" value="Transferase(Phosphotransferase) domain 1"/>
    <property type="match status" value="1"/>
</dbReference>
<dbReference type="Proteomes" id="UP001291623">
    <property type="component" value="Unassembled WGS sequence"/>
</dbReference>
<keyword evidence="3" id="KW-0067">ATP-binding</keyword>
<evidence type="ECO:0000313" key="8">
    <source>
        <dbReference type="Proteomes" id="UP001291623"/>
    </source>
</evidence>
<organism evidence="7 8">
    <name type="scientific">Anisodus tanguticus</name>
    <dbReference type="NCBI Taxonomy" id="243964"/>
    <lineage>
        <taxon>Eukaryota</taxon>
        <taxon>Viridiplantae</taxon>
        <taxon>Streptophyta</taxon>
        <taxon>Embryophyta</taxon>
        <taxon>Tracheophyta</taxon>
        <taxon>Spermatophyta</taxon>
        <taxon>Magnoliopsida</taxon>
        <taxon>eudicotyledons</taxon>
        <taxon>Gunneridae</taxon>
        <taxon>Pentapetalae</taxon>
        <taxon>asterids</taxon>
        <taxon>lamiids</taxon>
        <taxon>Solanales</taxon>
        <taxon>Solanaceae</taxon>
        <taxon>Solanoideae</taxon>
        <taxon>Hyoscyameae</taxon>
        <taxon>Anisodus</taxon>
    </lineage>
</organism>
<dbReference type="PANTHER" id="PTHR12435">
    <property type="match status" value="1"/>
</dbReference>
<feature type="compositionally biased region" description="Basic and acidic residues" evidence="5">
    <location>
        <begin position="840"/>
        <end position="872"/>
    </location>
</feature>
<dbReference type="Pfam" id="PF07714">
    <property type="entry name" value="PK_Tyr_Ser-Thr"/>
    <property type="match status" value="1"/>
</dbReference>
<feature type="compositionally biased region" description="Polar residues" evidence="5">
    <location>
        <begin position="801"/>
        <end position="811"/>
    </location>
</feature>
<dbReference type="PROSITE" id="PS50011">
    <property type="entry name" value="PROTEIN_KINASE_DOM"/>
    <property type="match status" value="1"/>
</dbReference>
<evidence type="ECO:0000259" key="6">
    <source>
        <dbReference type="PROSITE" id="PS50011"/>
    </source>
</evidence>
<gene>
    <name evidence="7" type="ORF">RND71_032442</name>
</gene>
<comment type="similarity">
    <text evidence="1">Belongs to the protein kinase superfamily. TKL Ser/Thr protein kinase family. ROCO subfamily.</text>
</comment>
<feature type="compositionally biased region" description="Basic residues" evidence="5">
    <location>
        <begin position="888"/>
        <end position="898"/>
    </location>
</feature>
<dbReference type="SUPFAM" id="SSF56112">
    <property type="entry name" value="Protein kinase-like (PK-like)"/>
    <property type="match status" value="1"/>
</dbReference>
<dbReference type="SUPFAM" id="SSF52540">
    <property type="entry name" value="P-loop containing nucleoside triphosphate hydrolases"/>
    <property type="match status" value="1"/>
</dbReference>
<evidence type="ECO:0000313" key="7">
    <source>
        <dbReference type="EMBL" id="KAK4349687.1"/>
    </source>
</evidence>
<feature type="compositionally biased region" description="Polar residues" evidence="5">
    <location>
        <begin position="913"/>
        <end position="934"/>
    </location>
</feature>
<dbReference type="Gene3D" id="3.40.50.300">
    <property type="entry name" value="P-loop containing nucleotide triphosphate hydrolases"/>
    <property type="match status" value="1"/>
</dbReference>
<dbReference type="InterPro" id="IPR001245">
    <property type="entry name" value="Ser-Thr/Tyr_kinase_cat_dom"/>
</dbReference>
<evidence type="ECO:0000256" key="3">
    <source>
        <dbReference type="ARBA" id="ARBA00022840"/>
    </source>
</evidence>
<sequence>MDQFRQIGEVVGSLKALMVLKNDIQINQRQCCFLFDMFVQAFDTISEEIKHNLRLNERNTKWKALEQPMKELHRIFKEGESYIKYCLDVKDLWGKAISLHMNKDCVEFQIHNLLCCFPVVIEAIETAAEISGFDEEEMMKRRSALMKKYDRELIDPRFFQWMFGKQYLVTREICSRLESSWKEDKWLLIETIRQKKTETLLKYEQRLGDFLLKKLDGVEQINKILLPSSILVGSNDYHVKSRLGSWGGHVKEIQWLGENFALRNFFGEVEPLHAEISLVFSLSHPNILQYHCGFYDEERKEGYLVMELMNNTLATYIKEHSNQRKRPPFSTCAAVDIMLQIARGMEYLHSRNIYHGELNPSHVLLKARTESYFHTKLKGFGLTSIKSTYKTANQNPDDSIIWYAPEVLAEQEKPGSKCTYKYTEKADVYSFGMICFQILTGKVPFDEGHLQGEKVVRNIRAGERPLFPYPSPKYLVNLTRRCWHTNPNLRPRFSSLCRILRYIKKVLVINPEHGQPETAPPLVDYCDIEAGYSKKFAEEESTSLTPIPFQMFAYRLIKKEKISGKNWDPSNDVFSSVHRRASMQSDDGQLSAMDDLFLAPSDGRSVCSEIIDRKDSRLFDQRSSISEIPHRSRLFLFDQNSVGSESPEMRFSSVAAADETFFFADSPDRKAVSTPIVNRSPRIDTLEKKIVSSMSQKLKILDNQEKAMSPKAGDKKPSSNVQNLVSPWTTEKMKLAEQNLVSPRTSEKMKPAEQNLVSPRIAEMIKSAELVSPRTSEKMKPAEQNLVSPRTTETKKLAEQNLVSTQTTETNKSAEKNLVSPQTSEKKTLSYDQKLTSPETQEKKQISSEAPEKKHSSDDQKLRRSKIQDRMKSLTANDKPLHGERAQRKSLRTTRRINQKLTKTVEKKDPEANQISMSSENHETTAASKTSNQKVAVKRDTKTSTVPVKLMDDSPRSSPARVYRIHSSSPMSSPTRTPKTYPRSPAIVSKGYRYQSPSSSPLNPCSRCSRVNPECQTSVDRSLSKDSIVIVDSLNSIKGYRYELWCLARAAGIRYCVVHCDVDEQSCRTWNVERHERGEPSYDDNIFEDLVRRFERPDSKNRWDSPLFELWPAKEGIVKSSTAMVDAVSYLTKKVDSKTRDVKILQPTIATQSARSTEANSLYEMDRATQEVTNAIVEAQSRALGGPLSGVSLGPGMPTVDISRSVGLPELRRLRRTFIKLAGQTSLSGPPLLQMLIVQKGCLLIT</sequence>
<evidence type="ECO:0000256" key="1">
    <source>
        <dbReference type="ARBA" id="ARBA00008171"/>
    </source>
</evidence>
<dbReference type="FunFam" id="1.10.510.10:FF:000778">
    <property type="entry name" value="Kinase family protein"/>
    <property type="match status" value="1"/>
</dbReference>
<feature type="region of interest" description="Disordered" evidence="5">
    <location>
        <begin position="770"/>
        <end position="983"/>
    </location>
</feature>
<dbReference type="Pfam" id="PF08433">
    <property type="entry name" value="KTI12"/>
    <property type="match status" value="1"/>
</dbReference>
<reference evidence="7" key="1">
    <citation type="submission" date="2023-12" db="EMBL/GenBank/DDBJ databases">
        <title>Genome assembly of Anisodus tanguticus.</title>
        <authorList>
            <person name="Wang Y.-J."/>
        </authorList>
    </citation>
    <scope>NUCLEOTIDE SEQUENCE</scope>
    <source>
        <strain evidence="7">KB-2021</strain>
        <tissue evidence="7">Leaf</tissue>
    </source>
</reference>
<protein>
    <recommendedName>
        <fullName evidence="6">Protein kinase domain-containing protein</fullName>
    </recommendedName>
</protein>
<dbReference type="GO" id="GO:0005524">
    <property type="term" value="F:ATP binding"/>
    <property type="evidence" value="ECO:0007669"/>
    <property type="project" value="UniProtKB-KW"/>
</dbReference>
<dbReference type="InterPro" id="IPR010632">
    <property type="entry name" value="DUF1221"/>
</dbReference>
<evidence type="ECO:0000256" key="4">
    <source>
        <dbReference type="ARBA" id="ARBA00025768"/>
    </source>
</evidence>
<dbReference type="InterPro" id="IPR000719">
    <property type="entry name" value="Prot_kinase_dom"/>
</dbReference>
<comment type="caution">
    <text evidence="7">The sequence shown here is derived from an EMBL/GenBank/DDBJ whole genome shotgun (WGS) entry which is preliminary data.</text>
</comment>
<evidence type="ECO:0000256" key="2">
    <source>
        <dbReference type="ARBA" id="ARBA00022741"/>
    </source>
</evidence>
<dbReference type="AlphaFoldDB" id="A0AAE1UZV0"/>
<dbReference type="Pfam" id="PF06760">
    <property type="entry name" value="DUF1221"/>
    <property type="match status" value="1"/>
</dbReference>
<keyword evidence="8" id="KW-1185">Reference proteome</keyword>
<feature type="compositionally biased region" description="Polar residues" evidence="5">
    <location>
        <begin position="830"/>
        <end position="839"/>
    </location>
</feature>
<comment type="similarity">
    <text evidence="4">Belongs to the KTI12 family.</text>
</comment>
<name>A0AAE1UZV0_9SOLA</name>
<evidence type="ECO:0000256" key="5">
    <source>
        <dbReference type="SAM" id="MobiDB-lite"/>
    </source>
</evidence>
<accession>A0AAE1UZV0</accession>
<feature type="domain" description="Protein kinase" evidence="6">
    <location>
        <begin position="237"/>
        <end position="503"/>
    </location>
</feature>
<feature type="compositionally biased region" description="Low complexity" evidence="5">
    <location>
        <begin position="967"/>
        <end position="980"/>
    </location>
</feature>
<keyword evidence="2" id="KW-0547">Nucleotide-binding</keyword>
<dbReference type="InterPro" id="IPR011009">
    <property type="entry name" value="Kinase-like_dom_sf"/>
</dbReference>
<dbReference type="InterPro" id="IPR013641">
    <property type="entry name" value="KTI12/PSTK"/>
</dbReference>
<dbReference type="InterPro" id="IPR027417">
    <property type="entry name" value="P-loop_NTPase"/>
</dbReference>
<dbReference type="GO" id="GO:0004672">
    <property type="term" value="F:protein kinase activity"/>
    <property type="evidence" value="ECO:0007669"/>
    <property type="project" value="InterPro"/>
</dbReference>